<proteinExistence type="predicted"/>
<name>A0A0G0EZ91_9BACT</name>
<sequence>MSKVKINPAYNADSTIIQRTYGIVDLKKYLVKIKQNIKVFEEAINKEKTEIKRVKGMINALKTDIVNAKELKRLYKK</sequence>
<gene>
    <name evidence="2" type="ORF">UR68_C0015G0023</name>
</gene>
<feature type="coiled-coil region" evidence="1">
    <location>
        <begin position="30"/>
        <end position="64"/>
    </location>
</feature>
<dbReference type="EMBL" id="LBQC01000015">
    <property type="protein sequence ID" value="KKP72462.1"/>
    <property type="molecule type" value="Genomic_DNA"/>
</dbReference>
<comment type="caution">
    <text evidence="2">The sequence shown here is derived from an EMBL/GenBank/DDBJ whole genome shotgun (WGS) entry which is preliminary data.</text>
</comment>
<evidence type="ECO:0000256" key="1">
    <source>
        <dbReference type="SAM" id="Coils"/>
    </source>
</evidence>
<dbReference type="Proteomes" id="UP000034457">
    <property type="component" value="Unassembled WGS sequence"/>
</dbReference>
<dbReference type="STRING" id="1618478.UR68_C0015G0023"/>
<dbReference type="AlphaFoldDB" id="A0A0G0EZ91"/>
<keyword evidence="1" id="KW-0175">Coiled coil</keyword>
<evidence type="ECO:0000313" key="3">
    <source>
        <dbReference type="Proteomes" id="UP000034457"/>
    </source>
</evidence>
<organism evidence="2 3">
    <name type="scientific">Candidatus Roizmanbacteria bacterium GW2011_GWA2_35_19</name>
    <dbReference type="NCBI Taxonomy" id="1618478"/>
    <lineage>
        <taxon>Bacteria</taxon>
        <taxon>Candidatus Roizmaniibacteriota</taxon>
    </lineage>
</organism>
<accession>A0A0G0EZ91</accession>
<reference evidence="2 3" key="1">
    <citation type="journal article" date="2015" name="Nature">
        <title>rRNA introns, odd ribosomes, and small enigmatic genomes across a large radiation of phyla.</title>
        <authorList>
            <person name="Brown C.T."/>
            <person name="Hug L.A."/>
            <person name="Thomas B.C."/>
            <person name="Sharon I."/>
            <person name="Castelle C.J."/>
            <person name="Singh A."/>
            <person name="Wilkins M.J."/>
            <person name="Williams K.H."/>
            <person name="Banfield J.F."/>
        </authorList>
    </citation>
    <scope>NUCLEOTIDE SEQUENCE [LARGE SCALE GENOMIC DNA]</scope>
</reference>
<evidence type="ECO:0000313" key="2">
    <source>
        <dbReference type="EMBL" id="KKP72462.1"/>
    </source>
</evidence>
<protein>
    <submittedName>
        <fullName evidence="2">Uncharacterized protein</fullName>
    </submittedName>
</protein>